<reference evidence="2 3" key="1">
    <citation type="journal article" date="2010" name="Virol. J.">
        <title>Genomes of the T4-related bacteriophages as windows on microbial genome evolution.</title>
        <authorList>
            <person name="Petrov V.M."/>
            <person name="Ratnayaka S."/>
            <person name="Nolan J.M."/>
            <person name="Miller E.S."/>
            <person name="Karam J.D."/>
        </authorList>
    </citation>
    <scope>NUCLEOTIDE SEQUENCE [LARGE SCALE GENOMIC DNA]</scope>
</reference>
<dbReference type="Proteomes" id="UP000008726">
    <property type="component" value="Segment"/>
</dbReference>
<dbReference type="PANTHER" id="PTHR43300">
    <property type="entry name" value="ACETYLTRANSFERASE"/>
    <property type="match status" value="1"/>
</dbReference>
<protein>
    <recommendedName>
        <fullName evidence="1">Mannose-1-phosphate guanyltransferase C-terminal domain-containing protein</fullName>
    </recommendedName>
</protein>
<evidence type="ECO:0000313" key="3">
    <source>
        <dbReference type="Proteomes" id="UP000008726"/>
    </source>
</evidence>
<dbReference type="RefSeq" id="YP_009011495.1">
    <property type="nucleotide sequence ID" value="NC_023688.1"/>
</dbReference>
<organism evidence="2 3">
    <name type="scientific">Aeromonas phage PX29</name>
    <dbReference type="NCBI Taxonomy" id="926067"/>
    <lineage>
        <taxon>Viruses</taxon>
        <taxon>Duplodnaviria</taxon>
        <taxon>Heunggongvirae</taxon>
        <taxon>Uroviricota</taxon>
        <taxon>Caudoviricetes</taxon>
        <taxon>Pantevenvirales</taxon>
        <taxon>Straboviridae</taxon>
        <taxon>Angelvirus</taxon>
        <taxon>Angelvirus px29</taxon>
    </lineage>
</organism>
<proteinExistence type="predicted"/>
<feature type="domain" description="Mannose-1-phosphate guanyltransferase C-terminal" evidence="1">
    <location>
        <begin position="125"/>
        <end position="213"/>
    </location>
</feature>
<dbReference type="SUPFAM" id="SSF51161">
    <property type="entry name" value="Trimeric LpxA-like enzymes"/>
    <property type="match status" value="1"/>
</dbReference>
<dbReference type="InterPro" id="IPR056729">
    <property type="entry name" value="GMPPB_C"/>
</dbReference>
<name>E5DPZ9_9CAUD</name>
<evidence type="ECO:0000259" key="1">
    <source>
        <dbReference type="Pfam" id="PF25087"/>
    </source>
</evidence>
<dbReference type="Pfam" id="PF25087">
    <property type="entry name" value="GMPPB_C"/>
    <property type="match status" value="1"/>
</dbReference>
<dbReference type="OrthoDB" id="30654at10239"/>
<keyword evidence="3" id="KW-1185">Reference proteome</keyword>
<sequence length="309" mass="34298">MTELWKINEDGCIEALVDYNFYHPAASRDKFVKAGDVGAKIESFVKLPKTTERLWVGKGTTFYPHIMSSKLGSCYIGENCVIEGRARIKDDVMISDGVQIGMNVLIMSNTLIQNSVRIGYNTSIYERCCICSGARIGSSCTLGTGTKIGYNTHLWDGVNISRSNIGRDSEIKRSVSIDKSSIGDYSVIDQCVDLHSVQAGSAKIGESVKLSNTKLPDRAELNLGDHFMLAGCGKYGRNVLFFTHENEVCVSAGCQNGITYKKFKERIRNAHGTSTESADRYKQIMPIMNAIISDLKWKIFKKKVRIIFS</sequence>
<dbReference type="InterPro" id="IPR011004">
    <property type="entry name" value="Trimer_LpxA-like_sf"/>
</dbReference>
<dbReference type="InterPro" id="IPR050179">
    <property type="entry name" value="Trans_hexapeptide_repeat"/>
</dbReference>
<accession>E5DPZ9</accession>
<gene>
    <name evidence="2" type="ORF">PX29p066</name>
</gene>
<dbReference type="KEGG" id="vg:18559990"/>
<evidence type="ECO:0000313" key="2">
    <source>
        <dbReference type="EMBL" id="ADQ52785.1"/>
    </source>
</evidence>
<dbReference type="GeneID" id="18559990"/>
<dbReference type="EMBL" id="GU396103">
    <property type="protein sequence ID" value="ADQ52785.1"/>
    <property type="molecule type" value="Genomic_DNA"/>
</dbReference>
<dbReference type="Gene3D" id="2.160.10.10">
    <property type="entry name" value="Hexapeptide repeat proteins"/>
    <property type="match status" value="2"/>
</dbReference>